<keyword evidence="3" id="KW-1185">Reference proteome</keyword>
<feature type="transmembrane region" description="Helical" evidence="1">
    <location>
        <begin position="43"/>
        <end position="63"/>
    </location>
</feature>
<dbReference type="Proteomes" id="UP000243459">
    <property type="component" value="Chromosome 10"/>
</dbReference>
<dbReference type="PANTHER" id="PTHR34124:SF2">
    <property type="entry name" value="F16B3.27 PROTEIN-RELATED"/>
    <property type="match status" value="1"/>
</dbReference>
<organism evidence="2 3">
    <name type="scientific">Asparagus officinalis</name>
    <name type="common">Garden asparagus</name>
    <dbReference type="NCBI Taxonomy" id="4686"/>
    <lineage>
        <taxon>Eukaryota</taxon>
        <taxon>Viridiplantae</taxon>
        <taxon>Streptophyta</taxon>
        <taxon>Embryophyta</taxon>
        <taxon>Tracheophyta</taxon>
        <taxon>Spermatophyta</taxon>
        <taxon>Magnoliopsida</taxon>
        <taxon>Liliopsida</taxon>
        <taxon>Asparagales</taxon>
        <taxon>Asparagaceae</taxon>
        <taxon>Asparagoideae</taxon>
        <taxon>Asparagus</taxon>
    </lineage>
</organism>
<dbReference type="EMBL" id="CM007390">
    <property type="protein sequence ID" value="ONK56891.1"/>
    <property type="molecule type" value="Genomic_DNA"/>
</dbReference>
<accession>A0A5P1E2N2</accession>
<feature type="transmembrane region" description="Helical" evidence="1">
    <location>
        <begin position="117"/>
        <end position="142"/>
    </location>
</feature>
<keyword evidence="1" id="KW-0472">Membrane</keyword>
<proteinExistence type="predicted"/>
<name>A0A5P1E2N2_ASPOF</name>
<dbReference type="AlphaFoldDB" id="A0A5P1E2N2"/>
<keyword evidence="1" id="KW-0812">Transmembrane</keyword>
<dbReference type="PANTHER" id="PTHR34124">
    <property type="entry name" value="F16B3.27 PROTEIN-RELATED"/>
    <property type="match status" value="1"/>
</dbReference>
<reference evidence="3" key="1">
    <citation type="journal article" date="2017" name="Nat. Commun.">
        <title>The asparagus genome sheds light on the origin and evolution of a young Y chromosome.</title>
        <authorList>
            <person name="Harkess A."/>
            <person name="Zhou J."/>
            <person name="Xu C."/>
            <person name="Bowers J.E."/>
            <person name="Van der Hulst R."/>
            <person name="Ayyampalayam S."/>
            <person name="Mercati F."/>
            <person name="Riccardi P."/>
            <person name="McKain M.R."/>
            <person name="Kakrana A."/>
            <person name="Tang H."/>
            <person name="Ray J."/>
            <person name="Groenendijk J."/>
            <person name="Arikit S."/>
            <person name="Mathioni S.M."/>
            <person name="Nakano M."/>
            <person name="Shan H."/>
            <person name="Telgmann-Rauber A."/>
            <person name="Kanno A."/>
            <person name="Yue Z."/>
            <person name="Chen H."/>
            <person name="Li W."/>
            <person name="Chen Y."/>
            <person name="Xu X."/>
            <person name="Zhang Y."/>
            <person name="Luo S."/>
            <person name="Chen H."/>
            <person name="Gao J."/>
            <person name="Mao Z."/>
            <person name="Pires J.C."/>
            <person name="Luo M."/>
            <person name="Kudrna D."/>
            <person name="Wing R.A."/>
            <person name="Meyers B.C."/>
            <person name="Yi K."/>
            <person name="Kong H."/>
            <person name="Lavrijsen P."/>
            <person name="Sunseri F."/>
            <person name="Falavigna A."/>
            <person name="Ye Y."/>
            <person name="Leebens-Mack J.H."/>
            <person name="Chen G."/>
        </authorList>
    </citation>
    <scope>NUCLEOTIDE SEQUENCE [LARGE SCALE GENOMIC DNA]</scope>
    <source>
        <strain evidence="3">cv. DH0086</strain>
    </source>
</reference>
<dbReference type="OMA" id="THKFFIF"/>
<feature type="transmembrane region" description="Helical" evidence="1">
    <location>
        <begin position="15"/>
        <end position="37"/>
    </location>
</feature>
<protein>
    <recommendedName>
        <fullName evidence="4">Transmembrane protein</fullName>
    </recommendedName>
</protein>
<evidence type="ECO:0000256" key="1">
    <source>
        <dbReference type="SAM" id="Phobius"/>
    </source>
</evidence>
<evidence type="ECO:0000313" key="3">
    <source>
        <dbReference type="Proteomes" id="UP000243459"/>
    </source>
</evidence>
<feature type="transmembrane region" description="Helical" evidence="1">
    <location>
        <begin position="75"/>
        <end position="97"/>
    </location>
</feature>
<evidence type="ECO:0008006" key="4">
    <source>
        <dbReference type="Google" id="ProtNLM"/>
    </source>
</evidence>
<evidence type="ECO:0000313" key="2">
    <source>
        <dbReference type="EMBL" id="ONK56891.1"/>
    </source>
</evidence>
<sequence>MGISLSNSTSKTHKFFLLTNYILIGAATSCIFLALSLRLLPSLIGFLLILLHLLTIILSIFSSSSSATSSSRAHAAHMAATVITAIFQGAVALLIFSRTDGFLEKMKSYVQEDDGVVILRMVGVLGLVMFVLEWVVLVLAFAMRFYIHVEEGPNGKVQHFGDDNANH</sequence>
<keyword evidence="1" id="KW-1133">Transmembrane helix</keyword>
<gene>
    <name evidence="2" type="ORF">A4U43_C10F14310</name>
</gene>
<dbReference type="Gramene" id="ONK56891">
    <property type="protein sequence ID" value="ONK56891"/>
    <property type="gene ID" value="A4U43_C10F14310"/>
</dbReference>